<accession>A0ABP4I7N9</accession>
<keyword evidence="3" id="KW-1185">Reference proteome</keyword>
<gene>
    <name evidence="2" type="ORF">GCM10009613_12540</name>
</gene>
<proteinExistence type="predicted"/>
<sequence>MSAPTEQFADFAKRGQDLVTESVRSWTDTVQGLAGQFTGGSRPQLPDAGVTVDRVFDFYEQLLGHQRELARTVVGAGTSVVDQLTEQASRAAEAVTEHAAAGTEKVAETAQKSTRTARPSSK</sequence>
<evidence type="ECO:0000313" key="3">
    <source>
        <dbReference type="Proteomes" id="UP001501414"/>
    </source>
</evidence>
<dbReference type="RefSeq" id="WP_344019241.1">
    <property type="nucleotide sequence ID" value="NZ_BAAAJK010000004.1"/>
</dbReference>
<evidence type="ECO:0000313" key="2">
    <source>
        <dbReference type="EMBL" id="GAA1383297.1"/>
    </source>
</evidence>
<protein>
    <submittedName>
        <fullName evidence="2">Uncharacterized protein</fullName>
    </submittedName>
</protein>
<feature type="compositionally biased region" description="Low complexity" evidence="1">
    <location>
        <begin position="92"/>
        <end position="101"/>
    </location>
</feature>
<comment type="caution">
    <text evidence="2">The sequence shown here is derived from an EMBL/GenBank/DDBJ whole genome shotgun (WGS) entry which is preliminary data.</text>
</comment>
<feature type="compositionally biased region" description="Polar residues" evidence="1">
    <location>
        <begin position="110"/>
        <end position="122"/>
    </location>
</feature>
<feature type="region of interest" description="Disordered" evidence="1">
    <location>
        <begin position="92"/>
        <end position="122"/>
    </location>
</feature>
<name>A0ABP4I7N9_9PSEU</name>
<dbReference type="EMBL" id="BAAAJK010000004">
    <property type="protein sequence ID" value="GAA1383297.1"/>
    <property type="molecule type" value="Genomic_DNA"/>
</dbReference>
<reference evidence="3" key="1">
    <citation type="journal article" date="2019" name="Int. J. Syst. Evol. Microbiol.">
        <title>The Global Catalogue of Microorganisms (GCM) 10K type strain sequencing project: providing services to taxonomists for standard genome sequencing and annotation.</title>
        <authorList>
            <consortium name="The Broad Institute Genomics Platform"/>
            <consortium name="The Broad Institute Genome Sequencing Center for Infectious Disease"/>
            <person name="Wu L."/>
            <person name="Ma J."/>
        </authorList>
    </citation>
    <scope>NUCLEOTIDE SEQUENCE [LARGE SCALE GENOMIC DNA]</scope>
    <source>
        <strain evidence="3">JCM 11896</strain>
    </source>
</reference>
<organism evidence="2 3">
    <name type="scientific">Pseudonocardia kongjuensis</name>
    <dbReference type="NCBI Taxonomy" id="102227"/>
    <lineage>
        <taxon>Bacteria</taxon>
        <taxon>Bacillati</taxon>
        <taxon>Actinomycetota</taxon>
        <taxon>Actinomycetes</taxon>
        <taxon>Pseudonocardiales</taxon>
        <taxon>Pseudonocardiaceae</taxon>
        <taxon>Pseudonocardia</taxon>
    </lineage>
</organism>
<evidence type="ECO:0000256" key="1">
    <source>
        <dbReference type="SAM" id="MobiDB-lite"/>
    </source>
</evidence>
<dbReference type="Proteomes" id="UP001501414">
    <property type="component" value="Unassembled WGS sequence"/>
</dbReference>